<dbReference type="InterPro" id="IPR018357">
    <property type="entry name" value="Hexapep_transf_CS"/>
</dbReference>
<protein>
    <recommendedName>
        <fullName evidence="6">Acyltransferase</fullName>
    </recommendedName>
</protein>
<dbReference type="AlphaFoldDB" id="A0A383XPM5"/>
<comment type="caution">
    <text evidence="4">The sequence shown here is derived from an EMBL/GenBank/DDBJ whole genome shotgun (WGS) entry which is preliminary data.</text>
</comment>
<keyword evidence="2" id="KW-0808">Transferase</keyword>
<organism evidence="4 5">
    <name type="scientific">Abyssibacter profundi</name>
    <dbReference type="NCBI Taxonomy" id="2182787"/>
    <lineage>
        <taxon>Bacteria</taxon>
        <taxon>Pseudomonadati</taxon>
        <taxon>Pseudomonadota</taxon>
        <taxon>Gammaproteobacteria</taxon>
        <taxon>Chromatiales</taxon>
        <taxon>Oceanococcaceae</taxon>
        <taxon>Abyssibacter</taxon>
    </lineage>
</organism>
<evidence type="ECO:0000313" key="4">
    <source>
        <dbReference type="EMBL" id="PWN54579.1"/>
    </source>
</evidence>
<dbReference type="PANTHER" id="PTHR43300:SF4">
    <property type="entry name" value="ACYL-[ACYL-CARRIER-PROTEIN]--UDP-N-ACETYLGLUCOSAMINE O-ACYLTRANSFERASE"/>
    <property type="match status" value="1"/>
</dbReference>
<accession>A0A383XPM5</accession>
<dbReference type="Proteomes" id="UP000251800">
    <property type="component" value="Unassembled WGS sequence"/>
</dbReference>
<evidence type="ECO:0000313" key="5">
    <source>
        <dbReference type="Proteomes" id="UP000251800"/>
    </source>
</evidence>
<dbReference type="OrthoDB" id="9815592at2"/>
<keyword evidence="5" id="KW-1185">Reference proteome</keyword>
<proteinExistence type="inferred from homology"/>
<evidence type="ECO:0008006" key="6">
    <source>
        <dbReference type="Google" id="ProtNLM"/>
    </source>
</evidence>
<dbReference type="PANTHER" id="PTHR43300">
    <property type="entry name" value="ACETYLTRANSFERASE"/>
    <property type="match status" value="1"/>
</dbReference>
<dbReference type="RefSeq" id="WP_109721646.1">
    <property type="nucleotide sequence ID" value="NZ_QEQK01000022.1"/>
</dbReference>
<evidence type="ECO:0000256" key="3">
    <source>
        <dbReference type="ARBA" id="ARBA00022737"/>
    </source>
</evidence>
<gene>
    <name evidence="4" type="ORF">DEH80_16595</name>
</gene>
<dbReference type="InterPro" id="IPR011004">
    <property type="entry name" value="Trimer_LpxA-like_sf"/>
</dbReference>
<reference evidence="4 5" key="1">
    <citation type="submission" date="2018-05" db="EMBL/GenBank/DDBJ databases">
        <title>Abyssibacter profundi OUC007T gen. nov., sp. nov, a marine bacterium isolated from seawater of the Mariana Trench.</title>
        <authorList>
            <person name="Zhou S."/>
        </authorList>
    </citation>
    <scope>NUCLEOTIDE SEQUENCE [LARGE SCALE GENOMIC DNA]</scope>
    <source>
        <strain evidence="4 5">OUC007</strain>
    </source>
</reference>
<evidence type="ECO:0000256" key="1">
    <source>
        <dbReference type="ARBA" id="ARBA00007274"/>
    </source>
</evidence>
<comment type="similarity">
    <text evidence="1">Belongs to the transferase hexapeptide repeat family.</text>
</comment>
<evidence type="ECO:0000256" key="2">
    <source>
        <dbReference type="ARBA" id="ARBA00022679"/>
    </source>
</evidence>
<name>A0A383XPM5_9GAMM</name>
<sequence>MHRDDELSPLKRHHTYLSPFVEFVRLVRRIMFAIQARFRISIGSDVVIGKGCEVYVPTNGVIGSHVSIGSNFTSQVDFLIEDYVLISSHVSLIGNDHDLYSSELAYRTGRNEPAYIRIGRGAFVGFGATILGNITVGRSAIIGARALVTRDVPDGAIVVGSPAKVLAYRKAFKACGENGKSIAR</sequence>
<dbReference type="InterPro" id="IPR050179">
    <property type="entry name" value="Trans_hexapeptide_repeat"/>
</dbReference>
<dbReference type="GO" id="GO:0016740">
    <property type="term" value="F:transferase activity"/>
    <property type="evidence" value="ECO:0007669"/>
    <property type="project" value="UniProtKB-KW"/>
</dbReference>
<dbReference type="SUPFAM" id="SSF51161">
    <property type="entry name" value="Trimeric LpxA-like enzymes"/>
    <property type="match status" value="1"/>
</dbReference>
<keyword evidence="3" id="KW-0677">Repeat</keyword>
<dbReference type="EMBL" id="QEQK01000022">
    <property type="protein sequence ID" value="PWN54579.1"/>
    <property type="molecule type" value="Genomic_DNA"/>
</dbReference>
<dbReference type="Gene3D" id="2.160.10.10">
    <property type="entry name" value="Hexapeptide repeat proteins"/>
    <property type="match status" value="1"/>
</dbReference>
<dbReference type="PROSITE" id="PS00101">
    <property type="entry name" value="HEXAPEP_TRANSFERASES"/>
    <property type="match status" value="1"/>
</dbReference>
<dbReference type="CDD" id="cd04647">
    <property type="entry name" value="LbH_MAT_like"/>
    <property type="match status" value="1"/>
</dbReference>